<dbReference type="SUPFAM" id="SSF46785">
    <property type="entry name" value="Winged helix' DNA-binding domain"/>
    <property type="match status" value="1"/>
</dbReference>
<feature type="domain" description="Transcription regulator TrmB C-terminal" evidence="3">
    <location>
        <begin position="105"/>
        <end position="225"/>
    </location>
</feature>
<name>A0ABS4NMF1_9BACL</name>
<dbReference type="Pfam" id="PF11495">
    <property type="entry name" value="Regulator_TrmB"/>
    <property type="match status" value="1"/>
</dbReference>
<evidence type="ECO:0000259" key="2">
    <source>
        <dbReference type="Pfam" id="PF01978"/>
    </source>
</evidence>
<dbReference type="PANTHER" id="PTHR34293">
    <property type="entry name" value="HTH-TYPE TRANSCRIPTIONAL REGULATOR TRMBL2"/>
    <property type="match status" value="1"/>
</dbReference>
<dbReference type="PANTHER" id="PTHR34293:SF1">
    <property type="entry name" value="HTH-TYPE TRANSCRIPTIONAL REGULATOR TRMBL2"/>
    <property type="match status" value="1"/>
</dbReference>
<organism evidence="4 5">
    <name type="scientific">Paenibacillus silagei</name>
    <dbReference type="NCBI Taxonomy" id="1670801"/>
    <lineage>
        <taxon>Bacteria</taxon>
        <taxon>Bacillati</taxon>
        <taxon>Bacillota</taxon>
        <taxon>Bacilli</taxon>
        <taxon>Bacillales</taxon>
        <taxon>Paenibacillaceae</taxon>
        <taxon>Paenibacillus</taxon>
    </lineage>
</organism>
<dbReference type="Gene3D" id="1.10.10.10">
    <property type="entry name" value="Winged helix-like DNA-binding domain superfamily/Winged helix DNA-binding domain"/>
    <property type="match status" value="1"/>
</dbReference>
<dbReference type="InterPro" id="IPR036390">
    <property type="entry name" value="WH_DNA-bd_sf"/>
</dbReference>
<dbReference type="GO" id="GO:0003677">
    <property type="term" value="F:DNA binding"/>
    <property type="evidence" value="ECO:0007669"/>
    <property type="project" value="UniProtKB-KW"/>
</dbReference>
<protein>
    <submittedName>
        <fullName evidence="4">DNA-binding PadR family transcriptional regulator</fullName>
    </submittedName>
</protein>
<dbReference type="Proteomes" id="UP000773462">
    <property type="component" value="Unassembled WGS sequence"/>
</dbReference>
<dbReference type="InterPro" id="IPR002831">
    <property type="entry name" value="Tscrpt_reg_TrmB_N"/>
</dbReference>
<dbReference type="RefSeq" id="WP_209870768.1">
    <property type="nucleotide sequence ID" value="NZ_JAGGLV010000003.1"/>
</dbReference>
<dbReference type="InterPro" id="IPR051797">
    <property type="entry name" value="TrmB-like"/>
</dbReference>
<evidence type="ECO:0000256" key="1">
    <source>
        <dbReference type="SAM" id="MobiDB-lite"/>
    </source>
</evidence>
<evidence type="ECO:0000259" key="3">
    <source>
        <dbReference type="Pfam" id="PF11495"/>
    </source>
</evidence>
<dbReference type="Pfam" id="PF01978">
    <property type="entry name" value="TrmB"/>
    <property type="match status" value="1"/>
</dbReference>
<proteinExistence type="predicted"/>
<feature type="region of interest" description="Disordered" evidence="1">
    <location>
        <begin position="254"/>
        <end position="278"/>
    </location>
</feature>
<dbReference type="EMBL" id="JAGGLV010000003">
    <property type="protein sequence ID" value="MBP2111230.1"/>
    <property type="molecule type" value="Genomic_DNA"/>
</dbReference>
<keyword evidence="4" id="KW-0238">DNA-binding</keyword>
<keyword evidence="5" id="KW-1185">Reference proteome</keyword>
<sequence length="278" mass="30780">MIEALRKLGLSDLEARCYLALHGQPPSSGYEVAKQVSVSRSNVYAALRSLVDKGVCRTVEGEPVTFAAIPVRQVVKLLQAEFERTAHLLENELGHLPAVPPFFSNWKGDAQVDLAVKRLAANASAEILVDIWAEDLHRIEDTLLAAEERGIAVHLMVIGDIPTALSRVIVHSVPAGGPKTTRNFSLLLDKETSLLGSFTRHSQASALESNHPAVLDVLQTSYYHDVVMMRIEQDFAAELEARYGKNYDLIFQEHPEMRGRKPAPESEPDSNRLEDDTH</sequence>
<dbReference type="InterPro" id="IPR021586">
    <property type="entry name" value="Tscrpt_reg_TrmB_C"/>
</dbReference>
<dbReference type="CDD" id="cd09124">
    <property type="entry name" value="PLDc_like_TrmB_middle"/>
    <property type="match status" value="1"/>
</dbReference>
<reference evidence="4 5" key="1">
    <citation type="submission" date="2021-03" db="EMBL/GenBank/DDBJ databases">
        <title>Genomic Encyclopedia of Type Strains, Phase IV (KMG-IV): sequencing the most valuable type-strain genomes for metagenomic binning, comparative biology and taxonomic classification.</title>
        <authorList>
            <person name="Goeker M."/>
        </authorList>
    </citation>
    <scope>NUCLEOTIDE SEQUENCE [LARGE SCALE GENOMIC DNA]</scope>
    <source>
        <strain evidence="4 5">DSM 101953</strain>
    </source>
</reference>
<evidence type="ECO:0000313" key="4">
    <source>
        <dbReference type="EMBL" id="MBP2111230.1"/>
    </source>
</evidence>
<feature type="domain" description="Transcription regulator TrmB N-terminal" evidence="2">
    <location>
        <begin position="5"/>
        <end position="71"/>
    </location>
</feature>
<gene>
    <name evidence="4" type="ORF">J2Z70_001371</name>
</gene>
<evidence type="ECO:0000313" key="5">
    <source>
        <dbReference type="Proteomes" id="UP000773462"/>
    </source>
</evidence>
<dbReference type="InterPro" id="IPR036388">
    <property type="entry name" value="WH-like_DNA-bd_sf"/>
</dbReference>
<comment type="caution">
    <text evidence="4">The sequence shown here is derived from an EMBL/GenBank/DDBJ whole genome shotgun (WGS) entry which is preliminary data.</text>
</comment>
<accession>A0ABS4NMF1</accession>